<dbReference type="CDD" id="cd14798">
    <property type="entry name" value="RX-CC_like"/>
    <property type="match status" value="1"/>
</dbReference>
<accession>A0ABR0N7C2</accession>
<comment type="caution">
    <text evidence="8">The sequence shown here is derived from an EMBL/GenBank/DDBJ whole genome shotgun (WGS) entry which is preliminary data.</text>
</comment>
<evidence type="ECO:0000256" key="4">
    <source>
        <dbReference type="ARBA" id="ARBA00022840"/>
    </source>
</evidence>
<evidence type="ECO:0008006" key="10">
    <source>
        <dbReference type="Google" id="ProtNLM"/>
    </source>
</evidence>
<dbReference type="PANTHER" id="PTHR36766:SF45">
    <property type="entry name" value="NB-ARC DOMAIN-CONTAINING PROTEIN"/>
    <property type="match status" value="1"/>
</dbReference>
<protein>
    <recommendedName>
        <fullName evidence="10">Disease resistance protein RGA3</fullName>
    </recommendedName>
</protein>
<dbReference type="InterPro" id="IPR038005">
    <property type="entry name" value="RX-like_CC"/>
</dbReference>
<evidence type="ECO:0000259" key="6">
    <source>
        <dbReference type="Pfam" id="PF00931"/>
    </source>
</evidence>
<organism evidence="8 9">
    <name type="scientific">Gossypium arboreum</name>
    <name type="common">Tree cotton</name>
    <name type="synonym">Gossypium nanking</name>
    <dbReference type="NCBI Taxonomy" id="29729"/>
    <lineage>
        <taxon>Eukaryota</taxon>
        <taxon>Viridiplantae</taxon>
        <taxon>Streptophyta</taxon>
        <taxon>Embryophyta</taxon>
        <taxon>Tracheophyta</taxon>
        <taxon>Spermatophyta</taxon>
        <taxon>Magnoliopsida</taxon>
        <taxon>eudicotyledons</taxon>
        <taxon>Gunneridae</taxon>
        <taxon>Pentapetalae</taxon>
        <taxon>rosids</taxon>
        <taxon>malvids</taxon>
        <taxon>Malvales</taxon>
        <taxon>Malvaceae</taxon>
        <taxon>Malvoideae</taxon>
        <taxon>Gossypium</taxon>
    </lineage>
</organism>
<keyword evidence="4" id="KW-0067">ATP-binding</keyword>
<evidence type="ECO:0000256" key="1">
    <source>
        <dbReference type="ARBA" id="ARBA00022737"/>
    </source>
</evidence>
<dbReference type="InterPro" id="IPR041118">
    <property type="entry name" value="Rx_N"/>
</dbReference>
<evidence type="ECO:0000256" key="3">
    <source>
        <dbReference type="ARBA" id="ARBA00022821"/>
    </source>
</evidence>
<name>A0ABR0N7C2_GOSAR</name>
<dbReference type="Pfam" id="PF18052">
    <property type="entry name" value="Rx_N"/>
    <property type="match status" value="1"/>
</dbReference>
<dbReference type="InterPro" id="IPR002182">
    <property type="entry name" value="NB-ARC"/>
</dbReference>
<dbReference type="EMBL" id="JARKNE010000011">
    <property type="protein sequence ID" value="KAK5786178.1"/>
    <property type="molecule type" value="Genomic_DNA"/>
</dbReference>
<evidence type="ECO:0000313" key="8">
    <source>
        <dbReference type="EMBL" id="KAK5786178.1"/>
    </source>
</evidence>
<dbReference type="Gene3D" id="3.40.50.300">
    <property type="entry name" value="P-loop containing nucleotide triphosphate hydrolases"/>
    <property type="match status" value="1"/>
</dbReference>
<feature type="domain" description="Disease resistance N-terminal" evidence="7">
    <location>
        <begin position="5"/>
        <end position="97"/>
    </location>
</feature>
<dbReference type="InterPro" id="IPR027417">
    <property type="entry name" value="P-loop_NTPase"/>
</dbReference>
<evidence type="ECO:0000313" key="9">
    <source>
        <dbReference type="Proteomes" id="UP001358586"/>
    </source>
</evidence>
<evidence type="ECO:0000256" key="2">
    <source>
        <dbReference type="ARBA" id="ARBA00022741"/>
    </source>
</evidence>
<reference evidence="8 9" key="1">
    <citation type="submission" date="2023-03" db="EMBL/GenBank/DDBJ databases">
        <title>WGS of Gossypium arboreum.</title>
        <authorList>
            <person name="Yu D."/>
        </authorList>
    </citation>
    <scope>NUCLEOTIDE SEQUENCE [LARGE SCALE GENOMIC DNA]</scope>
    <source>
        <tissue evidence="8">Leaf</tissue>
    </source>
</reference>
<keyword evidence="5" id="KW-0175">Coiled coil</keyword>
<keyword evidence="2" id="KW-0547">Nucleotide-binding</keyword>
<keyword evidence="3" id="KW-0611">Plant defense</keyword>
<feature type="coiled-coil region" evidence="5">
    <location>
        <begin position="21"/>
        <end position="55"/>
    </location>
</feature>
<evidence type="ECO:0000259" key="7">
    <source>
        <dbReference type="Pfam" id="PF18052"/>
    </source>
</evidence>
<keyword evidence="1" id="KW-0677">Repeat</keyword>
<dbReference type="Gene3D" id="1.20.5.4130">
    <property type="match status" value="1"/>
</dbReference>
<dbReference type="PANTHER" id="PTHR36766">
    <property type="entry name" value="PLANT BROAD-SPECTRUM MILDEW RESISTANCE PROTEIN RPW8"/>
    <property type="match status" value="1"/>
</dbReference>
<evidence type="ECO:0000256" key="5">
    <source>
        <dbReference type="SAM" id="Coils"/>
    </source>
</evidence>
<feature type="domain" description="NB-ARC" evidence="6">
    <location>
        <begin position="173"/>
        <end position="248"/>
    </location>
</feature>
<dbReference type="Proteomes" id="UP001358586">
    <property type="component" value="Chromosome 11"/>
</dbReference>
<sequence length="251" mass="28515">MEEAIVSAILEQMTAITINKAIEAGSLVQGAEKEVERLETNFKALRLELEDAEEKDYVDERVKLWLDKFKDVSYDMEDVLDGWETAVQQLQTDPSGCASVRKYKVCPFVSCFSSGSQVSRRYNIATKIKEINEEVDEIVEDKLKFELIQREIKQLKRPETTTFVVVSELIGRDAMKEEIISILLCEDKCRNVPTITLVGMGGIGKTALAQLIYKDHRIQTHFTKTIWVCASDPFDQTQIAMAILDHLGPDY</sequence>
<gene>
    <name evidence="8" type="ORF">PVK06_040810</name>
</gene>
<dbReference type="SUPFAM" id="SSF52540">
    <property type="entry name" value="P-loop containing nucleoside triphosphate hydrolases"/>
    <property type="match status" value="1"/>
</dbReference>
<dbReference type="Pfam" id="PF00931">
    <property type="entry name" value="NB-ARC"/>
    <property type="match status" value="1"/>
</dbReference>
<proteinExistence type="predicted"/>
<keyword evidence="9" id="KW-1185">Reference proteome</keyword>